<keyword evidence="4" id="KW-1185">Reference proteome</keyword>
<dbReference type="PROSITE" id="PS50975">
    <property type="entry name" value="ATP_GRASP"/>
    <property type="match status" value="1"/>
</dbReference>
<keyword evidence="1" id="KW-0067">ATP-binding</keyword>
<evidence type="ECO:0000313" key="4">
    <source>
        <dbReference type="Proteomes" id="UP001432099"/>
    </source>
</evidence>
<dbReference type="SUPFAM" id="SSF56059">
    <property type="entry name" value="Glutathione synthetase ATP-binding domain-like"/>
    <property type="match status" value="1"/>
</dbReference>
<dbReference type="InterPro" id="IPR013815">
    <property type="entry name" value="ATP_grasp_subdomain_1"/>
</dbReference>
<dbReference type="Gene3D" id="3.30.470.20">
    <property type="entry name" value="ATP-grasp fold, B domain"/>
    <property type="match status" value="2"/>
</dbReference>
<dbReference type="PANTHER" id="PTHR21621">
    <property type="entry name" value="RIBOSOMAL PROTEIN S6 MODIFICATION PROTEIN"/>
    <property type="match status" value="1"/>
</dbReference>
<evidence type="ECO:0000313" key="3">
    <source>
        <dbReference type="EMBL" id="BEH90991.1"/>
    </source>
</evidence>
<gene>
    <name evidence="3" type="ORF">T23_10930</name>
</gene>
<reference evidence="3" key="1">
    <citation type="journal article" date="2024" name="Int. J. Syst. Evol. Microbiol.">
        <title>Turicibacter faecis sp. nov., isolated from faeces of heart failure mouse model.</title>
        <authorList>
            <person name="Imamura Y."/>
            <person name="Motooka D."/>
            <person name="Nakajima Y."/>
            <person name="Ito S."/>
            <person name="Kitakaze M."/>
            <person name="Iida T."/>
            <person name="Nakamura S."/>
        </authorList>
    </citation>
    <scope>NUCLEOTIDE SEQUENCE</scope>
    <source>
        <strain evidence="3">TC023</strain>
    </source>
</reference>
<dbReference type="InterPro" id="IPR014746">
    <property type="entry name" value="Gln_synth/guanido_kin_cat_dom"/>
</dbReference>
<dbReference type="Gene3D" id="3.30.1490.20">
    <property type="entry name" value="ATP-grasp fold, A domain"/>
    <property type="match status" value="1"/>
</dbReference>
<organism evidence="3 4">
    <name type="scientific">Turicibacter faecis</name>
    <dbReference type="NCBI Taxonomy" id="2963365"/>
    <lineage>
        <taxon>Bacteria</taxon>
        <taxon>Bacillati</taxon>
        <taxon>Bacillota</taxon>
        <taxon>Erysipelotrichia</taxon>
        <taxon>Erysipelotrichales</taxon>
        <taxon>Turicibacteraceae</taxon>
        <taxon>Turicibacter</taxon>
    </lineage>
</organism>
<name>A0ABM8ING1_9FIRM</name>
<dbReference type="PANTHER" id="PTHR21621:SF0">
    <property type="entry name" value="BETA-CITRYLGLUTAMATE SYNTHASE B-RELATED"/>
    <property type="match status" value="1"/>
</dbReference>
<dbReference type="InterPro" id="IPR011761">
    <property type="entry name" value="ATP-grasp"/>
</dbReference>
<dbReference type="InterPro" id="IPR013651">
    <property type="entry name" value="ATP-grasp_RimK-type"/>
</dbReference>
<dbReference type="SUPFAM" id="SSF55931">
    <property type="entry name" value="Glutamine synthetase/guanido kinase"/>
    <property type="match status" value="1"/>
</dbReference>
<keyword evidence="1" id="KW-0547">Nucleotide-binding</keyword>
<protein>
    <recommendedName>
        <fullName evidence="2">ATP-grasp domain-containing protein</fullName>
    </recommendedName>
</protein>
<proteinExistence type="predicted"/>
<dbReference type="NCBIfam" id="NF002688">
    <property type="entry name" value="PRK02471.1"/>
    <property type="match status" value="1"/>
</dbReference>
<sequence>MEKIRLQMINPTIDMTPIIQLTRKGYVVNENGEPVEATCSFLHTKHPYFKMDPKDGGIILQTPALLGTQASYAFLLNLHHLLLLELPHHRYFWQPLTLQQGEEGILSYHYSYAKPLHHLMKGSLEEHGFYQQMTQRARYYRWFLTALFRSTIEIAQGEGPSLTIKQLQANPFDPCGISQGDLRFLHLFMIYLLTQEIDESWGEEGEQNQERVSKRLDYNTPLKRQGHTISQREWTLAIFNEMEQLNKKLSLQGENEFLLIKQRALSYPFTWAYSMRKRKQQMGGVEAPLSLAREYKQQANDGRFRLLGYEDLELSTQILMKEAIKQGICVDVLDASENFISLGQGERMEYVKQATKTSKDNYVSVLMMENKLVTKKILEQGAIRVPKGSEFHHLQDAYQSIGTFSGHPLVIKPKSTNFGLGISIFQTGATEEALKKALQLAFSHDQTVLVEEFIPGKEYRFLVIDDQVVGVLHRVPANVIGDGIHTIAELVAKKNENPLRGQGYKTPLEKIKLDEQVELFLSQSHRTVQDIPAEGETVYLRKNSNISTGGDSIDFTDVMPQRFKEIAVAAAQVVGAKICGVDMMIEREGDEESPYAIIELNFNPAIHIHSYPSIGVERNIAQHILKLLEFTS</sequence>
<dbReference type="InterPro" id="IPR040657">
    <property type="entry name" value="GshAB_ATP-grasp"/>
</dbReference>
<accession>A0ABM8ING1</accession>
<dbReference type="EMBL" id="AP028127">
    <property type="protein sequence ID" value="BEH90991.1"/>
    <property type="molecule type" value="Genomic_DNA"/>
</dbReference>
<feature type="domain" description="ATP-grasp" evidence="2">
    <location>
        <begin position="375"/>
        <end position="629"/>
    </location>
</feature>
<dbReference type="Proteomes" id="UP001432099">
    <property type="component" value="Chromosome"/>
</dbReference>
<dbReference type="Pfam" id="PF18419">
    <property type="entry name" value="ATP-grasp_6"/>
    <property type="match status" value="1"/>
</dbReference>
<dbReference type="Gene3D" id="3.30.590.20">
    <property type="match status" value="1"/>
</dbReference>
<dbReference type="RefSeq" id="WP_161832033.1">
    <property type="nucleotide sequence ID" value="NZ_AP028127.1"/>
</dbReference>
<evidence type="ECO:0000259" key="2">
    <source>
        <dbReference type="PROSITE" id="PS50975"/>
    </source>
</evidence>
<dbReference type="Pfam" id="PF08443">
    <property type="entry name" value="RimK"/>
    <property type="match status" value="1"/>
</dbReference>
<evidence type="ECO:0000256" key="1">
    <source>
        <dbReference type="PROSITE-ProRule" id="PRU00409"/>
    </source>
</evidence>